<evidence type="ECO:0000313" key="3">
    <source>
        <dbReference type="EMBL" id="HIR67151.1"/>
    </source>
</evidence>
<proteinExistence type="predicted"/>
<evidence type="ECO:0000256" key="2">
    <source>
        <dbReference type="SAM" id="SignalP"/>
    </source>
</evidence>
<reference evidence="3" key="2">
    <citation type="journal article" date="2021" name="PeerJ">
        <title>Extensive microbial diversity within the chicken gut microbiome revealed by metagenomics and culture.</title>
        <authorList>
            <person name="Gilroy R."/>
            <person name="Ravi A."/>
            <person name="Getino M."/>
            <person name="Pursley I."/>
            <person name="Horton D.L."/>
            <person name="Alikhan N.F."/>
            <person name="Baker D."/>
            <person name="Gharbi K."/>
            <person name="Hall N."/>
            <person name="Watson M."/>
            <person name="Adriaenssens E.M."/>
            <person name="Foster-Nyarko E."/>
            <person name="Jarju S."/>
            <person name="Secka A."/>
            <person name="Antonio M."/>
            <person name="Oren A."/>
            <person name="Chaudhuri R.R."/>
            <person name="La Ragione R."/>
            <person name="Hildebrand F."/>
            <person name="Pallen M.J."/>
        </authorList>
    </citation>
    <scope>NUCLEOTIDE SEQUENCE</scope>
    <source>
        <strain evidence="3">ChiW16-3235</strain>
    </source>
</reference>
<feature type="transmembrane region" description="Helical" evidence="1">
    <location>
        <begin position="99"/>
        <end position="120"/>
    </location>
</feature>
<feature type="signal peptide" evidence="2">
    <location>
        <begin position="1"/>
        <end position="18"/>
    </location>
</feature>
<dbReference type="AlphaFoldDB" id="A0A9D1E6C6"/>
<protein>
    <recommendedName>
        <fullName evidence="5">DUF3267 domain-containing protein</fullName>
    </recommendedName>
</protein>
<feature type="transmembrane region" description="Helical" evidence="1">
    <location>
        <begin position="34"/>
        <end position="56"/>
    </location>
</feature>
<reference evidence="3" key="1">
    <citation type="submission" date="2020-10" db="EMBL/GenBank/DDBJ databases">
        <authorList>
            <person name="Gilroy R."/>
        </authorList>
    </citation>
    <scope>NUCLEOTIDE SEQUENCE</scope>
    <source>
        <strain evidence="3">ChiW16-3235</strain>
    </source>
</reference>
<feature type="chain" id="PRO_5038789109" description="DUF3267 domain-containing protein" evidence="2">
    <location>
        <begin position="19"/>
        <end position="251"/>
    </location>
</feature>
<keyword evidence="1" id="KW-0812">Transmembrane</keyword>
<dbReference type="Proteomes" id="UP000823913">
    <property type="component" value="Unassembled WGS sequence"/>
</dbReference>
<dbReference type="EMBL" id="DVHK01000080">
    <property type="protein sequence ID" value="HIR67151.1"/>
    <property type="molecule type" value="Genomic_DNA"/>
</dbReference>
<feature type="transmembrane region" description="Helical" evidence="1">
    <location>
        <begin position="126"/>
        <end position="146"/>
    </location>
</feature>
<sequence length="251" mass="27036">MKSKIIFFAALVVSLALAALCGYVFCTRALGGAALWICVPAYVALLFASIIFGDLVHEGAHMLAGLCCKMGVKPDRYKLFRTSSVNVCPVGERGMRGRMIATACAGIVANAVCAVVGIAAALSAGAFSGCCVMLPYSIYLLIINAVPDDRNGAKNDGMVVWELIIKSSSAQVMLAVLRVQGMVNGGTALADIPREMLFDLPQLPEDDVNFIVLTRLRCEYFSARGDDEQAQKYLARYNSLAEYLPPEYRSE</sequence>
<evidence type="ECO:0000256" key="1">
    <source>
        <dbReference type="SAM" id="Phobius"/>
    </source>
</evidence>
<keyword evidence="1" id="KW-1133">Transmembrane helix</keyword>
<keyword evidence="2" id="KW-0732">Signal</keyword>
<keyword evidence="1" id="KW-0472">Membrane</keyword>
<accession>A0A9D1E6C6</accession>
<organism evidence="3 4">
    <name type="scientific">Candidatus Coproplasma avicola</name>
    <dbReference type="NCBI Taxonomy" id="2840744"/>
    <lineage>
        <taxon>Bacteria</taxon>
        <taxon>Bacillati</taxon>
        <taxon>Bacillota</taxon>
        <taxon>Clostridia</taxon>
        <taxon>Eubacteriales</taxon>
        <taxon>Candidatus Coproplasma</taxon>
    </lineage>
</organism>
<evidence type="ECO:0000313" key="4">
    <source>
        <dbReference type="Proteomes" id="UP000823913"/>
    </source>
</evidence>
<comment type="caution">
    <text evidence="3">The sequence shown here is derived from an EMBL/GenBank/DDBJ whole genome shotgun (WGS) entry which is preliminary data.</text>
</comment>
<gene>
    <name evidence="3" type="ORF">IAB94_03765</name>
</gene>
<evidence type="ECO:0008006" key="5">
    <source>
        <dbReference type="Google" id="ProtNLM"/>
    </source>
</evidence>
<name>A0A9D1E6C6_9FIRM</name>